<proteinExistence type="inferred from homology"/>
<evidence type="ECO:0000256" key="4">
    <source>
        <dbReference type="SAM" id="MobiDB-lite"/>
    </source>
</evidence>
<keyword evidence="7" id="KW-0560">Oxidoreductase</keyword>
<feature type="chain" id="PRO_5012415866" evidence="5">
    <location>
        <begin position="24"/>
        <end position="667"/>
    </location>
</feature>
<dbReference type="Pfam" id="PF03712">
    <property type="entry name" value="Cu2_monoox_C"/>
    <property type="match status" value="1"/>
</dbReference>
<gene>
    <name evidence="7" type="ORF">BV898_11010</name>
</gene>
<feature type="region of interest" description="Disordered" evidence="4">
    <location>
        <begin position="616"/>
        <end position="644"/>
    </location>
</feature>
<dbReference type="PANTHER" id="PTHR10157:SF23">
    <property type="entry name" value="MOXD1 HOMOLOG 1"/>
    <property type="match status" value="1"/>
</dbReference>
<name>A0A1W0WHS8_HYPEX</name>
<reference evidence="8" key="1">
    <citation type="submission" date="2017-01" db="EMBL/GenBank/DDBJ databases">
        <title>Comparative genomics of anhydrobiosis in the tardigrade Hypsibius dujardini.</title>
        <authorList>
            <person name="Yoshida Y."/>
            <person name="Koutsovoulos G."/>
            <person name="Laetsch D."/>
            <person name="Stevens L."/>
            <person name="Kumar S."/>
            <person name="Horikawa D."/>
            <person name="Ishino K."/>
            <person name="Komine S."/>
            <person name="Tomita M."/>
            <person name="Blaxter M."/>
            <person name="Arakawa K."/>
        </authorList>
    </citation>
    <scope>NUCLEOTIDE SEQUENCE [LARGE SCALE GENOMIC DNA]</scope>
    <source>
        <strain evidence="8">Z151</strain>
    </source>
</reference>
<evidence type="ECO:0000256" key="3">
    <source>
        <dbReference type="ARBA" id="ARBA00023180"/>
    </source>
</evidence>
<dbReference type="Gene3D" id="2.60.120.230">
    <property type="match status" value="1"/>
</dbReference>
<comment type="similarity">
    <text evidence="1">Belongs to the copper type II ascorbate-dependent monooxygenase family.</text>
</comment>
<feature type="signal peptide" evidence="5">
    <location>
        <begin position="1"/>
        <end position="23"/>
    </location>
</feature>
<evidence type="ECO:0000313" key="8">
    <source>
        <dbReference type="Proteomes" id="UP000192578"/>
    </source>
</evidence>
<organism evidence="7 8">
    <name type="scientific">Hypsibius exemplaris</name>
    <name type="common">Freshwater tardigrade</name>
    <dbReference type="NCBI Taxonomy" id="2072580"/>
    <lineage>
        <taxon>Eukaryota</taxon>
        <taxon>Metazoa</taxon>
        <taxon>Ecdysozoa</taxon>
        <taxon>Tardigrada</taxon>
        <taxon>Eutardigrada</taxon>
        <taxon>Parachela</taxon>
        <taxon>Hypsibioidea</taxon>
        <taxon>Hypsibiidae</taxon>
        <taxon>Hypsibius</taxon>
    </lineage>
</organism>
<evidence type="ECO:0000256" key="2">
    <source>
        <dbReference type="ARBA" id="ARBA00023157"/>
    </source>
</evidence>
<dbReference type="Pfam" id="PF03351">
    <property type="entry name" value="DOMON"/>
    <property type="match status" value="1"/>
</dbReference>
<dbReference type="InterPro" id="IPR036939">
    <property type="entry name" value="Cu2_ascorb_mOase_N_sf"/>
</dbReference>
<keyword evidence="2" id="KW-1015">Disulfide bond</keyword>
<dbReference type="InterPro" id="IPR000323">
    <property type="entry name" value="Cu2_ascorb_mOase_N"/>
</dbReference>
<dbReference type="SMART" id="SM00664">
    <property type="entry name" value="DoH"/>
    <property type="match status" value="1"/>
</dbReference>
<dbReference type="GO" id="GO:0005507">
    <property type="term" value="F:copper ion binding"/>
    <property type="evidence" value="ECO:0007669"/>
    <property type="project" value="InterPro"/>
</dbReference>
<dbReference type="InterPro" id="IPR005018">
    <property type="entry name" value="DOMON_domain"/>
</dbReference>
<dbReference type="InterPro" id="IPR008977">
    <property type="entry name" value="PHM/PNGase_F_dom_sf"/>
</dbReference>
<dbReference type="InterPro" id="IPR014784">
    <property type="entry name" value="Cu2_ascorb_mOase-like_C"/>
</dbReference>
<dbReference type="Gene3D" id="2.60.120.310">
    <property type="entry name" value="Copper type II, ascorbate-dependent monooxygenase, N-terminal domain"/>
    <property type="match status" value="1"/>
</dbReference>
<dbReference type="Proteomes" id="UP000192578">
    <property type="component" value="Unassembled WGS sequence"/>
</dbReference>
<dbReference type="AlphaFoldDB" id="A0A1W0WHS8"/>
<evidence type="ECO:0000256" key="5">
    <source>
        <dbReference type="SAM" id="SignalP"/>
    </source>
</evidence>
<dbReference type="Pfam" id="PF01082">
    <property type="entry name" value="Cu2_monooxygen"/>
    <property type="match status" value="1"/>
</dbReference>
<comment type="caution">
    <text evidence="7">The sequence shown here is derived from an EMBL/GenBank/DDBJ whole genome shotgun (WGS) entry which is preliminary data.</text>
</comment>
<keyword evidence="7" id="KW-0503">Monooxygenase</keyword>
<dbReference type="InterPro" id="IPR000945">
    <property type="entry name" value="DBH-like"/>
</dbReference>
<feature type="compositionally biased region" description="Polar residues" evidence="4">
    <location>
        <begin position="632"/>
        <end position="643"/>
    </location>
</feature>
<dbReference type="InterPro" id="IPR024548">
    <property type="entry name" value="Cu2_monoox_C"/>
</dbReference>
<keyword evidence="3" id="KW-0325">Glycoprotein</keyword>
<dbReference type="EMBL" id="MTYJ01000099">
    <property type="protein sequence ID" value="OQV14749.1"/>
    <property type="molecule type" value="Genomic_DNA"/>
</dbReference>
<keyword evidence="8" id="KW-1185">Reference proteome</keyword>
<dbReference type="PROSITE" id="PS50836">
    <property type="entry name" value="DOMON"/>
    <property type="match status" value="1"/>
</dbReference>
<evidence type="ECO:0000256" key="1">
    <source>
        <dbReference type="ARBA" id="ARBA00010676"/>
    </source>
</evidence>
<dbReference type="InterPro" id="IPR045266">
    <property type="entry name" value="DOH_DOMON"/>
</dbReference>
<accession>A0A1W0WHS8</accession>
<evidence type="ECO:0000259" key="6">
    <source>
        <dbReference type="PROSITE" id="PS50836"/>
    </source>
</evidence>
<dbReference type="PANTHER" id="PTHR10157">
    <property type="entry name" value="DOPAMINE BETA HYDROXYLASE RELATED"/>
    <property type="match status" value="1"/>
</dbReference>
<protein>
    <submittedName>
        <fullName evidence="7">DBH-like monooxygenase protein 1</fullName>
    </submittedName>
</protein>
<dbReference type="FunFam" id="2.60.120.230:FF:000001">
    <property type="entry name" value="Monooxygenase, DBH-like 1"/>
    <property type="match status" value="1"/>
</dbReference>
<evidence type="ECO:0000313" key="7">
    <source>
        <dbReference type="EMBL" id="OQV14749.1"/>
    </source>
</evidence>
<dbReference type="OrthoDB" id="10003276at2759"/>
<dbReference type="PROSITE" id="PS51257">
    <property type="entry name" value="PROKAR_LIPOPROTEIN"/>
    <property type="match status" value="1"/>
</dbReference>
<keyword evidence="5" id="KW-0732">Signal</keyword>
<dbReference type="SUPFAM" id="SSF49742">
    <property type="entry name" value="PHM/PNGase F"/>
    <property type="match status" value="2"/>
</dbReference>
<feature type="domain" description="DOMON" evidence="6">
    <location>
        <begin position="48"/>
        <end position="167"/>
    </location>
</feature>
<sequence>MARPRVLAALLLGCACVVNQVTAIDLSHRHTLSGMHSMTGMETSGVAGEPEIRWGTNTTHIEVELAYPTLGWLALGISPNGGMDQSDVLFGYVDDATREVIVQDRYIVATDMSRVNPKLDSQQDWAMVSGSQNKSHTTIRAVRKLRTCDPEDRPFGTGTLKMIYSYNPNDPPTKEGRPQKHTERGSAAINFLQPPSKSDNQATEPIVQWVNATIGDYILNGDKTEYICRLIKLPNFPQKLHAITTYPVIDPRTEEFVHHIVVFTCMNPLPATADTSGPFECGEKNNGQAKAMSMCSTMVGLWTVGGQPSHYPPEAGLPFTQDLSGTYFLIQMHYNNPLGKKGLSDNSGLAYSLTDKLRKYDVGTLATGIVNVDPIFTIPPNLDEFRMTAQCSDKCTSSLPTPINIFGVNIHMHTRGRVAVGRHFRGNKELEPFVNNRNYDFNYQTTADFTPSRTFLPGDRIVTECTFTTKTDDKIIYGGENTDNEMCFLFFYYYPKSPRQMFCITDYTVSGYMQAVGFPYSKIMALKVEKKDSETVFEALDRLYEKRHRDVKIQQFLSEEIFPQLQAHTDGINWTASSVRKIEDFYRSSHYKTCGSTPDSPPFIEPLTDWSDYQCGGLRPPNTGDDDVPVLPTTSQQQTTNGVTPRDHAAQSFFFALLGLGICQVFL</sequence>
<dbReference type="Gene3D" id="2.60.40.1210">
    <property type="entry name" value="Cellobiose dehydrogenase, cytochrome domain"/>
    <property type="match status" value="1"/>
</dbReference>
<dbReference type="CDD" id="cd09631">
    <property type="entry name" value="DOMON_DOH"/>
    <property type="match status" value="1"/>
</dbReference>
<dbReference type="GO" id="GO:0004500">
    <property type="term" value="F:dopamine beta-monooxygenase activity"/>
    <property type="evidence" value="ECO:0007669"/>
    <property type="project" value="InterPro"/>
</dbReference>